<dbReference type="Proteomes" id="UP001221413">
    <property type="component" value="Unassembled WGS sequence"/>
</dbReference>
<feature type="compositionally biased region" description="Pro residues" evidence="1">
    <location>
        <begin position="1"/>
        <end position="11"/>
    </location>
</feature>
<feature type="compositionally biased region" description="Low complexity" evidence="1">
    <location>
        <begin position="85"/>
        <end position="103"/>
    </location>
</feature>
<comment type="caution">
    <text evidence="2">The sequence shown here is derived from an EMBL/GenBank/DDBJ whole genome shotgun (WGS) entry which is preliminary data.</text>
</comment>
<proteinExistence type="predicted"/>
<feature type="region of interest" description="Disordered" evidence="1">
    <location>
        <begin position="1"/>
        <end position="22"/>
    </location>
</feature>
<gene>
    <name evidence="2" type="ORF">Dda_5792</name>
</gene>
<evidence type="ECO:0000313" key="2">
    <source>
        <dbReference type="EMBL" id="KAJ6258897.1"/>
    </source>
</evidence>
<evidence type="ECO:0000256" key="1">
    <source>
        <dbReference type="SAM" id="MobiDB-lite"/>
    </source>
</evidence>
<reference evidence="2" key="1">
    <citation type="submission" date="2023-01" db="EMBL/GenBank/DDBJ databases">
        <title>The chitinases involved in constricting ring structure development in the nematode-trapping fungus Drechslerella dactyloides.</title>
        <authorList>
            <person name="Wang R."/>
            <person name="Zhang L."/>
            <person name="Tang P."/>
            <person name="Li S."/>
            <person name="Liang L."/>
        </authorList>
    </citation>
    <scope>NUCLEOTIDE SEQUENCE</scope>
    <source>
        <strain evidence="2">YMF1.00031</strain>
    </source>
</reference>
<accession>A0AAD6IYS7</accession>
<organism evidence="2 3">
    <name type="scientific">Drechslerella dactyloides</name>
    <name type="common">Nematode-trapping fungus</name>
    <name type="synonym">Arthrobotrys dactyloides</name>
    <dbReference type="NCBI Taxonomy" id="74499"/>
    <lineage>
        <taxon>Eukaryota</taxon>
        <taxon>Fungi</taxon>
        <taxon>Dikarya</taxon>
        <taxon>Ascomycota</taxon>
        <taxon>Pezizomycotina</taxon>
        <taxon>Orbiliomycetes</taxon>
        <taxon>Orbiliales</taxon>
        <taxon>Orbiliaceae</taxon>
        <taxon>Drechslerella</taxon>
    </lineage>
</organism>
<protein>
    <submittedName>
        <fullName evidence="2">Uncharacterized protein</fullName>
    </submittedName>
</protein>
<feature type="compositionally biased region" description="Polar residues" evidence="1">
    <location>
        <begin position="126"/>
        <end position="135"/>
    </location>
</feature>
<feature type="region of interest" description="Disordered" evidence="1">
    <location>
        <begin position="75"/>
        <end position="183"/>
    </location>
</feature>
<evidence type="ECO:0000313" key="3">
    <source>
        <dbReference type="Proteomes" id="UP001221413"/>
    </source>
</evidence>
<name>A0AAD6IYS7_DREDA</name>
<feature type="compositionally biased region" description="Basic and acidic residues" evidence="1">
    <location>
        <begin position="12"/>
        <end position="22"/>
    </location>
</feature>
<sequence>MPMPPGPPPDPEMPRTLETEGTERNIIGLGLTAGSHRTSLTSTSGEIHIYNEGRIIGLAADIAAPGECQLTLEAPIPQPSSPVISATTSTPSGTTTPEVPSPTVLEHEVAVSGIPTPTSPSPIAQKGTNGTSSISMPVRRQEQTEHNLSVSTDSPVPGDTPRRPESAKGFLSIDTEANISFRY</sequence>
<keyword evidence="3" id="KW-1185">Reference proteome</keyword>
<dbReference type="EMBL" id="JAQGDS010000007">
    <property type="protein sequence ID" value="KAJ6258897.1"/>
    <property type="molecule type" value="Genomic_DNA"/>
</dbReference>
<dbReference type="AlphaFoldDB" id="A0AAD6IYS7"/>